<comment type="caution">
    <text evidence="3">The sequence shown here is derived from an EMBL/GenBank/DDBJ whole genome shotgun (WGS) entry which is preliminary data.</text>
</comment>
<evidence type="ECO:0008006" key="5">
    <source>
        <dbReference type="Google" id="ProtNLM"/>
    </source>
</evidence>
<dbReference type="EMBL" id="SJPO01000006">
    <property type="protein sequence ID" value="TWT75925.1"/>
    <property type="molecule type" value="Genomic_DNA"/>
</dbReference>
<feature type="region of interest" description="Disordered" evidence="1">
    <location>
        <begin position="234"/>
        <end position="271"/>
    </location>
</feature>
<name>A0A5C5YM48_9BACT</name>
<feature type="compositionally biased region" description="Pro residues" evidence="1">
    <location>
        <begin position="38"/>
        <end position="52"/>
    </location>
</feature>
<evidence type="ECO:0000256" key="2">
    <source>
        <dbReference type="SAM" id="SignalP"/>
    </source>
</evidence>
<evidence type="ECO:0000313" key="4">
    <source>
        <dbReference type="Proteomes" id="UP000318478"/>
    </source>
</evidence>
<feature type="chain" id="PRO_5022862604" description="IgA FC receptor" evidence="2">
    <location>
        <begin position="24"/>
        <end position="271"/>
    </location>
</feature>
<keyword evidence="4" id="KW-1185">Reference proteome</keyword>
<feature type="compositionally biased region" description="Low complexity" evidence="1">
    <location>
        <begin position="258"/>
        <end position="271"/>
    </location>
</feature>
<feature type="compositionally biased region" description="Low complexity" evidence="1">
    <location>
        <begin position="63"/>
        <end position="83"/>
    </location>
</feature>
<sequence length="271" mass="26931" precursor="true">MPSAITSLLGVALAALLATGCQNQQGAAANPFASADRVPPPATRIPSSPAPQPYYQGADDDVAPPATFVAAPTAQQLQPTQRASTPPATFAAGESAIGLPTDNQPLRLGTPAQQSAPAQVGASAQLAAASSPPAMAPAAMQAQQPPTSPDFSPVTPPVSLAWGAGSPPPATYAASPAAVTPPPADPAMAYQPAPRVRLPGYATPVSYQAPVGQAPTSQPAAGPIGTVQITELPTPHYQQPAPTNAAATGDGFQPRGASPRSTPTPVTPSVF</sequence>
<dbReference type="Proteomes" id="UP000318478">
    <property type="component" value="Unassembled WGS sequence"/>
</dbReference>
<reference evidence="3 4" key="1">
    <citation type="submission" date="2019-02" db="EMBL/GenBank/DDBJ databases">
        <title>Deep-cultivation of Planctomycetes and their phenomic and genomic characterization uncovers novel biology.</title>
        <authorList>
            <person name="Wiegand S."/>
            <person name="Jogler M."/>
            <person name="Boedeker C."/>
            <person name="Pinto D."/>
            <person name="Vollmers J."/>
            <person name="Rivas-Marin E."/>
            <person name="Kohn T."/>
            <person name="Peeters S.H."/>
            <person name="Heuer A."/>
            <person name="Rast P."/>
            <person name="Oberbeckmann S."/>
            <person name="Bunk B."/>
            <person name="Jeske O."/>
            <person name="Meyerdierks A."/>
            <person name="Storesund J.E."/>
            <person name="Kallscheuer N."/>
            <person name="Luecker S."/>
            <person name="Lage O.M."/>
            <person name="Pohl T."/>
            <person name="Merkel B.J."/>
            <person name="Hornburger P."/>
            <person name="Mueller R.-W."/>
            <person name="Bruemmer F."/>
            <person name="Labrenz M."/>
            <person name="Spormann A.M."/>
            <person name="Op Den Camp H."/>
            <person name="Overmann J."/>
            <person name="Amann R."/>
            <person name="Jetten M.S.M."/>
            <person name="Mascher T."/>
            <person name="Medema M.H."/>
            <person name="Devos D.P."/>
            <person name="Kaster A.-K."/>
            <person name="Ovreas L."/>
            <person name="Rohde M."/>
            <person name="Galperin M.Y."/>
            <person name="Jogler C."/>
        </authorList>
    </citation>
    <scope>NUCLEOTIDE SEQUENCE [LARGE SCALE GENOMIC DNA]</scope>
    <source>
        <strain evidence="3 4">Pla123a</strain>
    </source>
</reference>
<feature type="compositionally biased region" description="Polar residues" evidence="1">
    <location>
        <begin position="234"/>
        <end position="246"/>
    </location>
</feature>
<evidence type="ECO:0000313" key="3">
    <source>
        <dbReference type="EMBL" id="TWT75925.1"/>
    </source>
</evidence>
<dbReference type="RefSeq" id="WP_146587744.1">
    <property type="nucleotide sequence ID" value="NZ_SJPO01000006.1"/>
</dbReference>
<organism evidence="3 4">
    <name type="scientific">Posidoniimonas polymericola</name>
    <dbReference type="NCBI Taxonomy" id="2528002"/>
    <lineage>
        <taxon>Bacteria</taxon>
        <taxon>Pseudomonadati</taxon>
        <taxon>Planctomycetota</taxon>
        <taxon>Planctomycetia</taxon>
        <taxon>Pirellulales</taxon>
        <taxon>Lacipirellulaceae</taxon>
        <taxon>Posidoniimonas</taxon>
    </lineage>
</organism>
<protein>
    <recommendedName>
        <fullName evidence="5">IgA FC receptor</fullName>
    </recommendedName>
</protein>
<proteinExistence type="predicted"/>
<dbReference type="AlphaFoldDB" id="A0A5C5YM48"/>
<feature type="signal peptide" evidence="2">
    <location>
        <begin position="1"/>
        <end position="23"/>
    </location>
</feature>
<dbReference type="OrthoDB" id="260568at2"/>
<feature type="compositionally biased region" description="Low complexity" evidence="1">
    <location>
        <begin position="116"/>
        <end position="145"/>
    </location>
</feature>
<evidence type="ECO:0000256" key="1">
    <source>
        <dbReference type="SAM" id="MobiDB-lite"/>
    </source>
</evidence>
<feature type="region of interest" description="Disordered" evidence="1">
    <location>
        <begin position="25"/>
        <end position="162"/>
    </location>
</feature>
<keyword evidence="2" id="KW-0732">Signal</keyword>
<gene>
    <name evidence="3" type="ORF">Pla123a_27100</name>
</gene>
<accession>A0A5C5YM48</accession>